<feature type="transmembrane region" description="Helical" evidence="1">
    <location>
        <begin position="49"/>
        <end position="67"/>
    </location>
</feature>
<reference evidence="2" key="1">
    <citation type="journal article" date="2021" name="PeerJ">
        <title>Extensive microbial diversity within the chicken gut microbiome revealed by metagenomics and culture.</title>
        <authorList>
            <person name="Gilroy R."/>
            <person name="Ravi A."/>
            <person name="Getino M."/>
            <person name="Pursley I."/>
            <person name="Horton D.L."/>
            <person name="Alikhan N.F."/>
            <person name="Baker D."/>
            <person name="Gharbi K."/>
            <person name="Hall N."/>
            <person name="Watson M."/>
            <person name="Adriaenssens E.M."/>
            <person name="Foster-Nyarko E."/>
            <person name="Jarju S."/>
            <person name="Secka A."/>
            <person name="Antonio M."/>
            <person name="Oren A."/>
            <person name="Chaudhuri R.R."/>
            <person name="La Ragione R."/>
            <person name="Hildebrand F."/>
            <person name="Pallen M.J."/>
        </authorList>
    </citation>
    <scope>NUCLEOTIDE SEQUENCE</scope>
    <source>
        <strain evidence="2">ChiGjej6B6-14162</strain>
    </source>
</reference>
<organism evidence="2 3">
    <name type="scientific">Candidatus Parabacteroides intestinipullorum</name>
    <dbReference type="NCBI Taxonomy" id="2838723"/>
    <lineage>
        <taxon>Bacteria</taxon>
        <taxon>Pseudomonadati</taxon>
        <taxon>Bacteroidota</taxon>
        <taxon>Bacteroidia</taxon>
        <taxon>Bacteroidales</taxon>
        <taxon>Tannerellaceae</taxon>
        <taxon>Parabacteroides</taxon>
    </lineage>
</organism>
<keyword evidence="1" id="KW-1133">Transmembrane helix</keyword>
<evidence type="ECO:0000313" key="3">
    <source>
        <dbReference type="Proteomes" id="UP000886740"/>
    </source>
</evidence>
<dbReference type="InterPro" id="IPR043130">
    <property type="entry name" value="CDP-OH_PTrfase_TM_dom"/>
</dbReference>
<dbReference type="Proteomes" id="UP000886740">
    <property type="component" value="Unassembled WGS sequence"/>
</dbReference>
<sequence>MSEKETKPSLESTLKSMDTEEFIDIHFYRPIGYRWALLFRRLGISPNSVTIASIFIGIASGICFYPHDLTINIIGMLLLVWANSYDSADGQLARMTGQKSALGRILDGTAGDIWFITIYAAICLRLTPQWGIWIWVFALITGMCHSKQAAMADYYRNIHLLFLKGKDGSELSHSPVLKENFKKMSWKKEFIYKLFEAFYINYTVGQEKLTPHFQKMMGIIREKYHGQAPEWFRVAFREKSLPLMKYTNMLSFNTRVIVLFISLLIDLPWLYFTFEITVLNLMLIYMIARHEKFCKAFSGQL</sequence>
<name>A0A9D2BG74_9BACT</name>
<dbReference type="Gene3D" id="1.20.120.1760">
    <property type="match status" value="1"/>
</dbReference>
<protein>
    <submittedName>
        <fullName evidence="2">CDP-alcohol phosphatidyltransferase family protein</fullName>
    </submittedName>
</protein>
<accession>A0A9D2BG74</accession>
<dbReference type="AlphaFoldDB" id="A0A9D2BG74"/>
<keyword evidence="1" id="KW-0812">Transmembrane</keyword>
<dbReference type="Pfam" id="PF01066">
    <property type="entry name" value="CDP-OH_P_transf"/>
    <property type="match status" value="1"/>
</dbReference>
<evidence type="ECO:0000313" key="2">
    <source>
        <dbReference type="EMBL" id="HIX75445.1"/>
    </source>
</evidence>
<reference evidence="2" key="2">
    <citation type="submission" date="2021-04" db="EMBL/GenBank/DDBJ databases">
        <authorList>
            <person name="Gilroy R."/>
        </authorList>
    </citation>
    <scope>NUCLEOTIDE SEQUENCE</scope>
    <source>
        <strain evidence="2">ChiGjej6B6-14162</strain>
    </source>
</reference>
<proteinExistence type="predicted"/>
<gene>
    <name evidence="2" type="ORF">H9977_10500</name>
</gene>
<dbReference type="GO" id="GO:0016780">
    <property type="term" value="F:phosphotransferase activity, for other substituted phosphate groups"/>
    <property type="evidence" value="ECO:0007669"/>
    <property type="project" value="InterPro"/>
</dbReference>
<dbReference type="EMBL" id="DXEL01000071">
    <property type="protein sequence ID" value="HIX75445.1"/>
    <property type="molecule type" value="Genomic_DNA"/>
</dbReference>
<feature type="transmembrane region" description="Helical" evidence="1">
    <location>
        <begin position="113"/>
        <end position="140"/>
    </location>
</feature>
<evidence type="ECO:0000256" key="1">
    <source>
        <dbReference type="SAM" id="Phobius"/>
    </source>
</evidence>
<dbReference type="GO" id="GO:0016020">
    <property type="term" value="C:membrane"/>
    <property type="evidence" value="ECO:0007669"/>
    <property type="project" value="InterPro"/>
</dbReference>
<dbReference type="InterPro" id="IPR000462">
    <property type="entry name" value="CDP-OH_P_trans"/>
</dbReference>
<dbReference type="GO" id="GO:0008654">
    <property type="term" value="P:phospholipid biosynthetic process"/>
    <property type="evidence" value="ECO:0007669"/>
    <property type="project" value="InterPro"/>
</dbReference>
<keyword evidence="1" id="KW-0472">Membrane</keyword>
<comment type="caution">
    <text evidence="2">The sequence shown here is derived from an EMBL/GenBank/DDBJ whole genome shotgun (WGS) entry which is preliminary data.</text>
</comment>